<evidence type="ECO:0000256" key="5">
    <source>
        <dbReference type="ARBA" id="ARBA00022729"/>
    </source>
</evidence>
<dbReference type="GO" id="GO:0050852">
    <property type="term" value="P:T cell receptor signaling pathway"/>
    <property type="evidence" value="ECO:0007669"/>
    <property type="project" value="TreeGrafter"/>
</dbReference>
<dbReference type="GO" id="GO:0008270">
    <property type="term" value="F:zinc ion binding"/>
    <property type="evidence" value="ECO:0007669"/>
    <property type="project" value="UniProtKB-KW"/>
</dbReference>
<organism evidence="15 16">
    <name type="scientific">Balaenoptera physalus</name>
    <name type="common">Fin whale</name>
    <name type="synonym">Balaena physalus</name>
    <dbReference type="NCBI Taxonomy" id="9770"/>
    <lineage>
        <taxon>Eukaryota</taxon>
        <taxon>Metazoa</taxon>
        <taxon>Chordata</taxon>
        <taxon>Craniata</taxon>
        <taxon>Vertebrata</taxon>
        <taxon>Euteleostomi</taxon>
        <taxon>Mammalia</taxon>
        <taxon>Eutheria</taxon>
        <taxon>Laurasiatheria</taxon>
        <taxon>Artiodactyla</taxon>
        <taxon>Whippomorpha</taxon>
        <taxon>Cetacea</taxon>
        <taxon>Mysticeti</taxon>
        <taxon>Balaenopteridae</taxon>
        <taxon>Balaenoptera</taxon>
    </lineage>
</organism>
<dbReference type="InterPro" id="IPR013320">
    <property type="entry name" value="ConA-like_dom_sf"/>
</dbReference>
<dbReference type="InterPro" id="IPR013106">
    <property type="entry name" value="Ig_V-set"/>
</dbReference>
<feature type="non-terminal residue" evidence="15">
    <location>
        <position position="1"/>
    </location>
</feature>
<feature type="domain" description="B30.2/SPRY" evidence="13">
    <location>
        <begin position="427"/>
        <end position="631"/>
    </location>
</feature>
<reference evidence="15 16" key="1">
    <citation type="journal article" date="2019" name="PLoS ONE">
        <title>Genomic analyses reveal an absence of contemporary introgressive admixture between fin whales and blue whales, despite known hybrids.</title>
        <authorList>
            <person name="Westbury M.V."/>
            <person name="Petersen B."/>
            <person name="Lorenzen E.D."/>
        </authorList>
    </citation>
    <scope>NUCLEOTIDE SEQUENCE [LARGE SCALE GENOMIC DNA]</scope>
    <source>
        <strain evidence="15">FinWhale-01</strain>
    </source>
</reference>
<name>A0A643BNK8_BALPH</name>
<feature type="transmembrane region" description="Helical" evidence="12">
    <location>
        <begin position="373"/>
        <end position="393"/>
    </location>
</feature>
<dbReference type="Gene3D" id="2.60.40.10">
    <property type="entry name" value="Immunoglobulins"/>
    <property type="match status" value="2"/>
</dbReference>
<keyword evidence="6" id="KW-0863">Zinc-finger</keyword>
<feature type="coiled-coil region" evidence="11">
    <location>
        <begin position="392"/>
        <end position="426"/>
    </location>
</feature>
<dbReference type="AlphaFoldDB" id="A0A643BNK8"/>
<dbReference type="FunFam" id="2.60.40.10:FF:000208">
    <property type="entry name" value="Butyrophilin subfamily 1 member A1"/>
    <property type="match status" value="1"/>
</dbReference>
<dbReference type="PROSITE" id="PS50835">
    <property type="entry name" value="IG_LIKE"/>
    <property type="match status" value="2"/>
</dbReference>
<evidence type="ECO:0000256" key="11">
    <source>
        <dbReference type="SAM" id="Coils"/>
    </source>
</evidence>
<evidence type="ECO:0000313" key="16">
    <source>
        <dbReference type="Proteomes" id="UP000437017"/>
    </source>
</evidence>
<dbReference type="GO" id="GO:0005102">
    <property type="term" value="F:signaling receptor binding"/>
    <property type="evidence" value="ECO:0007669"/>
    <property type="project" value="TreeGrafter"/>
</dbReference>
<dbReference type="InterPro" id="IPR007110">
    <property type="entry name" value="Ig-like_dom"/>
</dbReference>
<dbReference type="InterPro" id="IPR036179">
    <property type="entry name" value="Ig-like_dom_sf"/>
</dbReference>
<keyword evidence="4" id="KW-0479">Metal-binding</keyword>
<dbReference type="OrthoDB" id="8901134at2759"/>
<dbReference type="InterPro" id="IPR003879">
    <property type="entry name" value="Butyrophylin_SPRY"/>
</dbReference>
<dbReference type="InterPro" id="IPR003599">
    <property type="entry name" value="Ig_sub"/>
</dbReference>
<comment type="subcellular location">
    <subcellularLocation>
        <location evidence="1">Membrane</location>
        <topology evidence="1">Single-pass type I membrane protein</topology>
    </subcellularLocation>
</comment>
<proteinExistence type="inferred from homology"/>
<dbReference type="GO" id="GO:0001817">
    <property type="term" value="P:regulation of cytokine production"/>
    <property type="evidence" value="ECO:0007669"/>
    <property type="project" value="TreeGrafter"/>
</dbReference>
<dbReference type="InterPro" id="IPR013783">
    <property type="entry name" value="Ig-like_fold"/>
</dbReference>
<dbReference type="InterPro" id="IPR001870">
    <property type="entry name" value="B30.2/SPRY"/>
</dbReference>
<keyword evidence="16" id="KW-1185">Reference proteome</keyword>
<dbReference type="PANTHER" id="PTHR24100:SF67">
    <property type="entry name" value="BUTYROPHILIN SUBFAMILY 1 MEMBER A1"/>
    <property type="match status" value="1"/>
</dbReference>
<accession>A0A643BNK8</accession>
<dbReference type="PANTHER" id="PTHR24100">
    <property type="entry name" value="BUTYROPHILIN"/>
    <property type="match status" value="1"/>
</dbReference>
<evidence type="ECO:0000259" key="14">
    <source>
        <dbReference type="PROSITE" id="PS50835"/>
    </source>
</evidence>
<keyword evidence="9 12" id="KW-0472">Membrane</keyword>
<keyword evidence="8 12" id="KW-1133">Transmembrane helix</keyword>
<keyword evidence="3 12" id="KW-0812">Transmembrane</keyword>
<evidence type="ECO:0000313" key="15">
    <source>
        <dbReference type="EMBL" id="KAB0389524.1"/>
    </source>
</evidence>
<dbReference type="GO" id="GO:0005737">
    <property type="term" value="C:cytoplasm"/>
    <property type="evidence" value="ECO:0007669"/>
    <property type="project" value="UniProtKB-ARBA"/>
</dbReference>
<feature type="domain" description="Ig-like" evidence="14">
    <location>
        <begin position="161"/>
        <end position="242"/>
    </location>
</feature>
<dbReference type="CDD" id="cd05713">
    <property type="entry name" value="IgV_MOG_like"/>
    <property type="match status" value="1"/>
</dbReference>
<dbReference type="FunFam" id="2.60.120.920:FF:000040">
    <property type="entry name" value="Ret finger protein-like 4A"/>
    <property type="match status" value="1"/>
</dbReference>
<feature type="domain" description="Ig-like" evidence="14">
    <location>
        <begin position="266"/>
        <end position="352"/>
    </location>
</feature>
<dbReference type="SUPFAM" id="SSF49899">
    <property type="entry name" value="Concanavalin A-like lectins/glucanases"/>
    <property type="match status" value="1"/>
</dbReference>
<keyword evidence="5" id="KW-0732">Signal</keyword>
<dbReference type="PRINTS" id="PR01407">
    <property type="entry name" value="BUTYPHLNCDUF"/>
</dbReference>
<keyword evidence="7" id="KW-0862">Zinc</keyword>
<dbReference type="InterPro" id="IPR043136">
    <property type="entry name" value="B30.2/SPRY_sf"/>
</dbReference>
<gene>
    <name evidence="15" type="ORF">E2I00_005481</name>
</gene>
<evidence type="ECO:0000256" key="8">
    <source>
        <dbReference type="ARBA" id="ARBA00022989"/>
    </source>
</evidence>
<evidence type="ECO:0000256" key="10">
    <source>
        <dbReference type="ARBA" id="ARBA00023319"/>
    </source>
</evidence>
<evidence type="ECO:0000256" key="9">
    <source>
        <dbReference type="ARBA" id="ARBA00023136"/>
    </source>
</evidence>
<evidence type="ECO:0000256" key="12">
    <source>
        <dbReference type="SAM" id="Phobius"/>
    </source>
</evidence>
<dbReference type="SMART" id="SM00449">
    <property type="entry name" value="SPRY"/>
    <property type="match status" value="1"/>
</dbReference>
<dbReference type="PROSITE" id="PS50188">
    <property type="entry name" value="B302_SPRY"/>
    <property type="match status" value="1"/>
</dbReference>
<dbReference type="Pfam" id="PF00622">
    <property type="entry name" value="SPRY"/>
    <property type="match status" value="1"/>
</dbReference>
<evidence type="ECO:0000256" key="6">
    <source>
        <dbReference type="ARBA" id="ARBA00022771"/>
    </source>
</evidence>
<dbReference type="SMART" id="SM00406">
    <property type="entry name" value="IGv"/>
    <property type="match status" value="1"/>
</dbReference>
<evidence type="ECO:0000259" key="13">
    <source>
        <dbReference type="PROSITE" id="PS50188"/>
    </source>
</evidence>
<keyword evidence="11" id="KW-0175">Coiled coil</keyword>
<evidence type="ECO:0000256" key="3">
    <source>
        <dbReference type="ARBA" id="ARBA00022692"/>
    </source>
</evidence>
<dbReference type="GO" id="GO:0009897">
    <property type="term" value="C:external side of plasma membrane"/>
    <property type="evidence" value="ECO:0007669"/>
    <property type="project" value="TreeGrafter"/>
</dbReference>
<evidence type="ECO:0000256" key="4">
    <source>
        <dbReference type="ARBA" id="ARBA00022723"/>
    </source>
</evidence>
<dbReference type="Pfam" id="PF07686">
    <property type="entry name" value="V-set"/>
    <property type="match status" value="1"/>
</dbReference>
<evidence type="ECO:0008006" key="17">
    <source>
        <dbReference type="Google" id="ProtNLM"/>
    </source>
</evidence>
<comment type="similarity">
    <text evidence="2">Belongs to the immunoglobulin superfamily. BTN/MOG family.</text>
</comment>
<dbReference type="Pfam" id="PF22705">
    <property type="entry name" value="C2-set_3"/>
    <property type="match status" value="1"/>
</dbReference>
<dbReference type="FunFam" id="2.60.40.10:FF:000088">
    <property type="entry name" value="Butyrophilin subfamily 1 member A1"/>
    <property type="match status" value="1"/>
</dbReference>
<keyword evidence="10" id="KW-0393">Immunoglobulin domain</keyword>
<evidence type="ECO:0000256" key="7">
    <source>
        <dbReference type="ARBA" id="ARBA00022833"/>
    </source>
</evidence>
<sequence>LHNGFLGDVTILKMTPILAIIRGTDVLDQQGHSAFANGVAHQLCPAPDPHVPQTHLHITICFSLTIQIEPRGVAGSSWKLQDLASTRPSSRDNLHLVVLEVSLQRASLWVVLFSALGKMVCSLDFSLPRDLFFILLLQVSIWGSDSFLVIGPSEPIVAMLGADTVLPCHVSPAMSVENMEIRWFHSQFSDAVYVYQNGMEQVGEQLVDFKGRAELVKDYITEGRVAVRIHSLQVSDNGMYKCFFKKGSDFEEALLELKVISLGSGPHIFMVGPEDEGIRLKCTGKGWFPQPEIQWADAKGEKIPSLSEDETQDNDGLFQIEASLLVRDSSKTEVSCSMKNPFFGQEQVETIFIPGLGGPVSEPFFPRTSPWKIAFVVTLVILGVFVGAVVYLARKERQKKKKLSEVKKEKEKESKAKARRKKLYQQDWRKAELYPDWRKEQFKAVVFTLDPATAHPNLILSESRKHIYSKENVSQNGDAPTHQEQGESEAIFSVLGKIFLTEERQYWEVEVNIGTEVGSRTRWALGVCSDTAKRDGWFVECPEKNFWVVVYKAGEFIFPTSQRKSLSLRQHSCRIGVFLDWDAGNVSFYNMIDGSHIYSFTGIIFCGTLRPYFSLQGAGASLTICAASDHTENCPDSSPKTSLTHLNSCDASTLVSINF</sequence>
<dbReference type="InterPro" id="IPR053896">
    <property type="entry name" value="BTN3A2-like_Ig-C"/>
</dbReference>
<comment type="caution">
    <text evidence="15">The sequence shown here is derived from an EMBL/GenBank/DDBJ whole genome shotgun (WGS) entry which is preliminary data.</text>
</comment>
<dbReference type="SUPFAM" id="SSF48726">
    <property type="entry name" value="Immunoglobulin"/>
    <property type="match status" value="2"/>
</dbReference>
<dbReference type="InterPro" id="IPR003877">
    <property type="entry name" value="SPRY_dom"/>
</dbReference>
<dbReference type="SMART" id="SM00409">
    <property type="entry name" value="IG"/>
    <property type="match status" value="1"/>
</dbReference>
<dbReference type="InterPro" id="IPR050504">
    <property type="entry name" value="IgSF_BTN/MOG"/>
</dbReference>
<evidence type="ECO:0000256" key="2">
    <source>
        <dbReference type="ARBA" id="ARBA00007591"/>
    </source>
</evidence>
<dbReference type="Gene3D" id="2.60.120.920">
    <property type="match status" value="1"/>
</dbReference>
<dbReference type="EMBL" id="SGJD01007183">
    <property type="protein sequence ID" value="KAB0389524.1"/>
    <property type="molecule type" value="Genomic_DNA"/>
</dbReference>
<protein>
    <recommendedName>
        <fullName evidence="17">B30.2/SPRY domain-containing protein</fullName>
    </recommendedName>
</protein>
<evidence type="ECO:0000256" key="1">
    <source>
        <dbReference type="ARBA" id="ARBA00004479"/>
    </source>
</evidence>
<dbReference type="Proteomes" id="UP000437017">
    <property type="component" value="Unassembled WGS sequence"/>
</dbReference>
<dbReference type="CDD" id="cd13733">
    <property type="entry name" value="SPRY_PRY_C-I_1"/>
    <property type="match status" value="1"/>
</dbReference>